<dbReference type="GO" id="GO:0019774">
    <property type="term" value="C:proteasome core complex, beta-subunit complex"/>
    <property type="evidence" value="ECO:0000318"/>
    <property type="project" value="GO_Central"/>
</dbReference>
<dbReference type="AlphaFoldDB" id="A0A3B6MM14"/>
<dbReference type="STRING" id="4565.A0A3B6MM14"/>
<dbReference type="EnsemblPlants" id="TraesCS5D02G084000.1">
    <property type="protein sequence ID" value="TraesCS5D02G084000.1"/>
    <property type="gene ID" value="TraesCS5D02G084000"/>
</dbReference>
<dbReference type="GO" id="GO:0043161">
    <property type="term" value="P:proteasome-mediated ubiquitin-dependent protein catabolic process"/>
    <property type="evidence" value="ECO:0000318"/>
    <property type="project" value="GO_Central"/>
</dbReference>
<dbReference type="Gramene" id="TraesCS5D03G0203300.1">
    <property type="protein sequence ID" value="TraesCS5D03G0203300.1.CDS"/>
    <property type="gene ID" value="TraesCS5D03G0203300"/>
</dbReference>
<dbReference type="GO" id="GO:0005829">
    <property type="term" value="C:cytosol"/>
    <property type="evidence" value="ECO:0000318"/>
    <property type="project" value="GO_Central"/>
</dbReference>
<evidence type="ECO:0000313" key="1">
    <source>
        <dbReference type="EnsemblPlants" id="TraesCS5D02G084000.1"/>
    </source>
</evidence>
<sequence length="158" mass="17340">MKVVRDIEDGELHLASTNEGDLSSCSTLQFLVGVSDSNPGSGVRRQRLDAIVTLAVAALAFNEKGRRNQIGASKPMRQGRELAGPLVGEVWSWYYVDSEGARLKGSIRFCSSLYANGILDEGYKFNMSVEEAAELAWRAFITQYSVTELVVVVFLVIC</sequence>
<dbReference type="OrthoDB" id="701716at2759"/>
<dbReference type="InterPro" id="IPR029055">
    <property type="entry name" value="Ntn_hydrolases_N"/>
</dbReference>
<evidence type="ECO:0000313" key="2">
    <source>
        <dbReference type="Proteomes" id="UP000019116"/>
    </source>
</evidence>
<dbReference type="GO" id="GO:0004175">
    <property type="term" value="F:endopeptidase activity"/>
    <property type="evidence" value="ECO:0000318"/>
    <property type="project" value="GO_Central"/>
</dbReference>
<dbReference type="OMA" id="PMRQGRE"/>
<name>A0A3B6MM14_WHEAT</name>
<protein>
    <submittedName>
        <fullName evidence="1">Uncharacterized protein</fullName>
    </submittedName>
</protein>
<accession>A0A3B6MM14</accession>
<dbReference type="SUPFAM" id="SSF56235">
    <property type="entry name" value="N-terminal nucleophile aminohydrolases (Ntn hydrolases)"/>
    <property type="match status" value="1"/>
</dbReference>
<organism evidence="1">
    <name type="scientific">Triticum aestivum</name>
    <name type="common">Wheat</name>
    <dbReference type="NCBI Taxonomy" id="4565"/>
    <lineage>
        <taxon>Eukaryota</taxon>
        <taxon>Viridiplantae</taxon>
        <taxon>Streptophyta</taxon>
        <taxon>Embryophyta</taxon>
        <taxon>Tracheophyta</taxon>
        <taxon>Spermatophyta</taxon>
        <taxon>Magnoliopsida</taxon>
        <taxon>Liliopsida</taxon>
        <taxon>Poales</taxon>
        <taxon>Poaceae</taxon>
        <taxon>BOP clade</taxon>
        <taxon>Pooideae</taxon>
        <taxon>Triticodae</taxon>
        <taxon>Triticeae</taxon>
        <taxon>Triticinae</taxon>
        <taxon>Triticum</taxon>
    </lineage>
</organism>
<dbReference type="Proteomes" id="UP000019116">
    <property type="component" value="Chromosome 5D"/>
</dbReference>
<dbReference type="Gramene" id="TraesCS5D02G084000.1">
    <property type="protein sequence ID" value="TraesCS5D02G084000.1"/>
    <property type="gene ID" value="TraesCS5D02G084000"/>
</dbReference>
<dbReference type="Gene3D" id="3.60.20.10">
    <property type="entry name" value="Glutamine Phosphoribosylpyrophosphate, subunit 1, domain 1"/>
    <property type="match status" value="1"/>
</dbReference>
<keyword evidence="2" id="KW-1185">Reference proteome</keyword>
<reference evidence="1" key="2">
    <citation type="submission" date="2018-10" db="UniProtKB">
        <authorList>
            <consortium name="EnsemblPlants"/>
        </authorList>
    </citation>
    <scope>IDENTIFICATION</scope>
</reference>
<dbReference type="GO" id="GO:0005634">
    <property type="term" value="C:nucleus"/>
    <property type="evidence" value="ECO:0000318"/>
    <property type="project" value="GO_Central"/>
</dbReference>
<proteinExistence type="predicted"/>
<reference evidence="1" key="1">
    <citation type="submission" date="2018-08" db="EMBL/GenBank/DDBJ databases">
        <authorList>
            <person name="Rossello M."/>
        </authorList>
    </citation>
    <scope>NUCLEOTIDE SEQUENCE [LARGE SCALE GENOMIC DNA]</scope>
    <source>
        <strain evidence="1">cv. Chinese Spring</strain>
    </source>
</reference>